<evidence type="ECO:0000259" key="3">
    <source>
        <dbReference type="Pfam" id="PF23770"/>
    </source>
</evidence>
<feature type="domain" description="Gem-associated protein 5 second beta-propeller" evidence="5">
    <location>
        <begin position="627"/>
        <end position="907"/>
    </location>
</feature>
<dbReference type="AlphaFoldDB" id="A0A0L0CRK6"/>
<dbReference type="InterPro" id="IPR036322">
    <property type="entry name" value="WD40_repeat_dom_sf"/>
</dbReference>
<feature type="compositionally biased region" description="Basic and acidic residues" evidence="2">
    <location>
        <begin position="381"/>
        <end position="393"/>
    </location>
</feature>
<organism evidence="6 7">
    <name type="scientific">Lucilia cuprina</name>
    <name type="common">Green bottle fly</name>
    <name type="synonym">Australian sheep blowfly</name>
    <dbReference type="NCBI Taxonomy" id="7375"/>
    <lineage>
        <taxon>Eukaryota</taxon>
        <taxon>Metazoa</taxon>
        <taxon>Ecdysozoa</taxon>
        <taxon>Arthropoda</taxon>
        <taxon>Hexapoda</taxon>
        <taxon>Insecta</taxon>
        <taxon>Pterygota</taxon>
        <taxon>Neoptera</taxon>
        <taxon>Endopterygota</taxon>
        <taxon>Diptera</taxon>
        <taxon>Brachycera</taxon>
        <taxon>Muscomorpha</taxon>
        <taxon>Oestroidea</taxon>
        <taxon>Calliphoridae</taxon>
        <taxon>Luciliinae</taxon>
        <taxon>Lucilia</taxon>
    </lineage>
</organism>
<dbReference type="EMBL" id="JRES01000105">
    <property type="protein sequence ID" value="KNC34069.1"/>
    <property type="molecule type" value="Genomic_DNA"/>
</dbReference>
<dbReference type="SMART" id="SM00320">
    <property type="entry name" value="WD40"/>
    <property type="match status" value="8"/>
</dbReference>
<accession>A0A0L0CRK6</accession>
<dbReference type="PANTHER" id="PTHR46362:SF1">
    <property type="entry name" value="GEM-ASSOCIATED PROTEIN 5"/>
    <property type="match status" value="1"/>
</dbReference>
<dbReference type="InterPro" id="IPR056421">
    <property type="entry name" value="TPR_GEMI5"/>
</dbReference>
<dbReference type="InterPro" id="IPR015943">
    <property type="entry name" value="WD40/YVTN_repeat-like_dom_sf"/>
</dbReference>
<dbReference type="SUPFAM" id="SSF50978">
    <property type="entry name" value="WD40 repeat-like"/>
    <property type="match status" value="3"/>
</dbReference>
<evidence type="ECO:0000256" key="2">
    <source>
        <dbReference type="SAM" id="MobiDB-lite"/>
    </source>
</evidence>
<dbReference type="InterPro" id="IPR001680">
    <property type="entry name" value="WD40_rpt"/>
</dbReference>
<evidence type="ECO:0000313" key="6">
    <source>
        <dbReference type="EMBL" id="KNC34069.1"/>
    </source>
</evidence>
<dbReference type="Pfam" id="PF23770">
    <property type="entry name" value="Beta-prop_RIG_1st"/>
    <property type="match status" value="1"/>
</dbReference>
<keyword evidence="1" id="KW-0853">WD repeat</keyword>
<name>A0A0L0CRK6_LUCCU</name>
<dbReference type="InterPro" id="IPR056424">
    <property type="entry name" value="Beta-prop_GEMI5_2nd"/>
</dbReference>
<feature type="repeat" description="WD" evidence="1">
    <location>
        <begin position="854"/>
        <end position="880"/>
    </location>
</feature>
<dbReference type="GO" id="GO:0003730">
    <property type="term" value="F:mRNA 3'-UTR binding"/>
    <property type="evidence" value="ECO:0007669"/>
    <property type="project" value="TreeGrafter"/>
</dbReference>
<dbReference type="OMA" id="DVSPMWG"/>
<dbReference type="PROSITE" id="PS50082">
    <property type="entry name" value="WD_REPEATS_2"/>
    <property type="match status" value="1"/>
</dbReference>
<dbReference type="Pfam" id="PF23774">
    <property type="entry name" value="TPR_GEMI5"/>
    <property type="match status" value="1"/>
</dbReference>
<dbReference type="OrthoDB" id="7326421at2759"/>
<feature type="region of interest" description="Disordered" evidence="2">
    <location>
        <begin position="70"/>
        <end position="89"/>
    </location>
</feature>
<dbReference type="InterPro" id="IPR052640">
    <property type="entry name" value="Gemin-5"/>
</dbReference>
<feature type="domain" description="Gem-associated protein 5 TPR" evidence="4">
    <location>
        <begin position="1073"/>
        <end position="1216"/>
    </location>
</feature>
<feature type="region of interest" description="Disordered" evidence="2">
    <location>
        <begin position="366"/>
        <end position="413"/>
    </location>
</feature>
<gene>
    <name evidence="6" type="ORF">FF38_10222</name>
</gene>
<keyword evidence="7" id="KW-1185">Reference proteome</keyword>
<dbReference type="GO" id="GO:0000387">
    <property type="term" value="P:spliceosomal snRNP assembly"/>
    <property type="evidence" value="ECO:0007669"/>
    <property type="project" value="TreeGrafter"/>
</dbReference>
<dbReference type="GO" id="GO:0005634">
    <property type="term" value="C:nucleus"/>
    <property type="evidence" value="ECO:0007669"/>
    <property type="project" value="TreeGrafter"/>
</dbReference>
<feature type="domain" description="Gem-associated protein 5 first beta-propeller" evidence="3">
    <location>
        <begin position="21"/>
        <end position="591"/>
    </location>
</feature>
<dbReference type="Pfam" id="PF23775">
    <property type="entry name" value="Beta-prop_RIG_2nd"/>
    <property type="match status" value="1"/>
</dbReference>
<proteinExistence type="predicted"/>
<sequence length="1230" mass="137713">MVKIPLVPQWNLNNGCVCTPDGGFLYAGSRSINFISSIEADSETPKIQCFHTRQGILSLDVDPHWGQKDSDCGDIGSSEELDKNTAAGGKEKEPAKLFAALLQDNSVQIWDFNKGCAIQGHKAHLAYMRYMEGNGPSPQHAGEVLISYMCNRNVLSVDNQDIVVYCVASNSFYRRPMFISSRNHQMTSLKCSPYNENHFAIGTKRGLVLLCDLQKMATLYTLRGHDTSITSLAWNRVDITNDIVVEKPAEASKPKVAQKPQTKAAKFTRSDRTIDTDDIFDIYDYDYLDNEFGAPSQEMRLRNDFVSDFVGIEKPTESSTTAKFDFAEACQSLKEEINALRDEPVHTSPEQTISLEECKLAASSRDDLSSCGSDGDDEADDKGKDQLSDKESSDGSLVRLACRTPSSEESVDVDGMHRNKQQNIICQAEVHSSQSQDNEQLKTSDNLGVHSTEDDIQIINETKCSNNEKESQEELKKKDNEVYDILLASSSADGGFCIWNATTGATCDSHKVRSSHGGKNTHIEISWISPTSVIVNNKAGELQMWCMQPLTNTQHSKQCGFRPYKFKETKRRWSQRSVISFACSPKQHLVWSISSYREISMEDIQLNKIILNYSCVSTNIGAMQECPDDMNKIALGFSDRRIGIIDISKMTPTSVNIDNFVQRIESNVMSLVWSPDCKKLAYGTMEGRIGILNIEGSNKQPFTYNSICGKPIYSISWQDKFLYVVCNDRIAVYEDDPNKRDPYVIPDIDSVACVSLRNNYLLVGTQNGQLKLYARTGSTYFHYELKTILDLAPRYISDISWSPIATNKLAVVANANNIHILEFNYETGDLQITRKIEINATKAANGCAKWSNRNENYFLTCGFDGAVRIWDLSNDKNPEHFVKIYHCPMTCGLFLPTDEEVILCSGKSAALEFIDMRVERLEGNTGKSKRANPRTLDTVQWATKALTRNDAKSQSVDKKLNRKLAKTPDGNIAVDLLENKVATDAKIENGVANSEEVSTMLEKLHLQKAESSLSAASIYMKNPLTLLYLTTKEINKDALDLMFSILSSPKSCGNKSLIKNHQGSETKGISSLFMPQLTGNLKEEILKCVQAKQLCEWHVSLAPSISYSFWQKCCQAYAEQLIEQGNALQAAAYMLAIHQQQDAIEMLMEKKFYKEALLIARIYLQPEDPLNNTISEQWITHLYANGNLTGAALLCLLTKQNNRAYECLAKIRNSAPEIERVIRLLKSSDI</sequence>
<dbReference type="GO" id="GO:0032797">
    <property type="term" value="C:SMN complex"/>
    <property type="evidence" value="ECO:0007669"/>
    <property type="project" value="TreeGrafter"/>
</dbReference>
<dbReference type="InterPro" id="IPR056432">
    <property type="entry name" value="Beta-prop_GEMI5_1st"/>
</dbReference>
<evidence type="ECO:0000259" key="4">
    <source>
        <dbReference type="Pfam" id="PF23774"/>
    </source>
</evidence>
<evidence type="ECO:0000313" key="7">
    <source>
        <dbReference type="Proteomes" id="UP000037069"/>
    </source>
</evidence>
<comment type="caution">
    <text evidence="6">The sequence shown here is derived from an EMBL/GenBank/DDBJ whole genome shotgun (WGS) entry which is preliminary data.</text>
</comment>
<dbReference type="PANTHER" id="PTHR46362">
    <property type="entry name" value="GEM-ASSOCIATED PROTEIN 5"/>
    <property type="match status" value="1"/>
</dbReference>
<evidence type="ECO:0000259" key="5">
    <source>
        <dbReference type="Pfam" id="PF23775"/>
    </source>
</evidence>
<dbReference type="Proteomes" id="UP000037069">
    <property type="component" value="Unassembled WGS sequence"/>
</dbReference>
<reference evidence="6 7" key="1">
    <citation type="journal article" date="2015" name="Nat. Commun.">
        <title>Lucilia cuprina genome unlocks parasitic fly biology to underpin future interventions.</title>
        <authorList>
            <person name="Anstead C.A."/>
            <person name="Korhonen P.K."/>
            <person name="Young N.D."/>
            <person name="Hall R.S."/>
            <person name="Jex A.R."/>
            <person name="Murali S.C."/>
            <person name="Hughes D.S."/>
            <person name="Lee S.F."/>
            <person name="Perry T."/>
            <person name="Stroehlein A.J."/>
            <person name="Ansell B.R."/>
            <person name="Breugelmans B."/>
            <person name="Hofmann A."/>
            <person name="Qu J."/>
            <person name="Dugan S."/>
            <person name="Lee S.L."/>
            <person name="Chao H."/>
            <person name="Dinh H."/>
            <person name="Han Y."/>
            <person name="Doddapaneni H.V."/>
            <person name="Worley K.C."/>
            <person name="Muzny D.M."/>
            <person name="Ioannidis P."/>
            <person name="Waterhouse R.M."/>
            <person name="Zdobnov E.M."/>
            <person name="James P.J."/>
            <person name="Bagnall N.H."/>
            <person name="Kotze A.C."/>
            <person name="Gibbs R.A."/>
            <person name="Richards S."/>
            <person name="Batterham P."/>
            <person name="Gasser R.B."/>
        </authorList>
    </citation>
    <scope>NUCLEOTIDE SEQUENCE [LARGE SCALE GENOMIC DNA]</scope>
    <source>
        <strain evidence="6 7">LS</strain>
        <tissue evidence="6">Full body</tissue>
    </source>
</reference>
<dbReference type="STRING" id="7375.A0A0L0CRK6"/>
<evidence type="ECO:0000256" key="1">
    <source>
        <dbReference type="PROSITE-ProRule" id="PRU00221"/>
    </source>
</evidence>
<dbReference type="Gene3D" id="2.130.10.10">
    <property type="entry name" value="YVTN repeat-like/Quinoprotein amine dehydrogenase"/>
    <property type="match status" value="3"/>
</dbReference>
<protein>
    <submittedName>
        <fullName evidence="6">Protein rigor mortis</fullName>
    </submittedName>
</protein>